<dbReference type="PANTHER" id="PTHR30163">
    <property type="entry name" value="MEMBRANE-BOUND LYTIC MUREIN TRANSGLYCOSYLASE B"/>
    <property type="match status" value="1"/>
</dbReference>
<dbReference type="Pfam" id="PF13406">
    <property type="entry name" value="SLT_2"/>
    <property type="match status" value="1"/>
</dbReference>
<protein>
    <submittedName>
        <fullName evidence="3">Lytic transglycosylase</fullName>
    </submittedName>
</protein>
<dbReference type="Proteomes" id="UP000192872">
    <property type="component" value="Unassembled WGS sequence"/>
</dbReference>
<dbReference type="InterPro" id="IPR023346">
    <property type="entry name" value="Lysozyme-like_dom_sf"/>
</dbReference>
<keyword evidence="1" id="KW-0732">Signal</keyword>
<evidence type="ECO:0000256" key="1">
    <source>
        <dbReference type="SAM" id="SignalP"/>
    </source>
</evidence>
<dbReference type="NCBIfam" id="TIGR02283">
    <property type="entry name" value="MltB_2"/>
    <property type="match status" value="1"/>
</dbReference>
<dbReference type="STRING" id="1827387.A4S15_04565"/>
<dbReference type="Gene3D" id="1.10.530.10">
    <property type="match status" value="1"/>
</dbReference>
<dbReference type="FunFam" id="1.10.8.350:FF:000001">
    <property type="entry name" value="Lytic murein transglycosylase B"/>
    <property type="match status" value="1"/>
</dbReference>
<dbReference type="Gene3D" id="1.10.8.350">
    <property type="entry name" value="Bacterial muramidase"/>
    <property type="match status" value="1"/>
</dbReference>
<name>A0A1W9I4X7_9HYPH</name>
<dbReference type="GO" id="GO:0008933">
    <property type="term" value="F:peptidoglycan lytic transglycosylase activity"/>
    <property type="evidence" value="ECO:0007669"/>
    <property type="project" value="TreeGrafter"/>
</dbReference>
<dbReference type="CDD" id="cd13399">
    <property type="entry name" value="Slt35-like"/>
    <property type="match status" value="1"/>
</dbReference>
<sequence>MPALKAYSIRSLLAACTLIVMAVPALALPNDKCRTTGTFDEWMTGFRAEAAAKGIRPDVISASLDGVTYDQKVYNADRGQGVFRQTFEQFSARMISSYRVQKGTSLLKQHAALLQRIEKEFGVPGPVIVAIWGLETDYGANIGNIQSIRALATLAYDCRRSAMFRGELLAALQIVQRGDLKPAAMKGAWAGELGQTQFLPSTYLKYAVDYGGGRDLLRSPADVLASTANYLKGYGWKPGQGWEPGQPNFETILLWNKAQVYAKTIAAFASRLAEASGYQASR</sequence>
<feature type="chain" id="PRO_5013184884" evidence="1">
    <location>
        <begin position="28"/>
        <end position="282"/>
    </location>
</feature>
<proteinExistence type="predicted"/>
<organism evidence="3 4">
    <name type="scientific">Candidatus Raskinella chloraquaticus</name>
    <dbReference type="NCBI Taxonomy" id="1951219"/>
    <lineage>
        <taxon>Bacteria</taxon>
        <taxon>Pseudomonadati</taxon>
        <taxon>Pseudomonadota</taxon>
        <taxon>Alphaproteobacteria</taxon>
        <taxon>Hyphomicrobiales</taxon>
        <taxon>Phreatobacteraceae</taxon>
        <taxon>Candidatus Raskinella</taxon>
    </lineage>
</organism>
<evidence type="ECO:0000313" key="3">
    <source>
        <dbReference type="EMBL" id="OQW54484.1"/>
    </source>
</evidence>
<feature type="signal peptide" evidence="1">
    <location>
        <begin position="1"/>
        <end position="27"/>
    </location>
</feature>
<dbReference type="InterPro" id="IPR011970">
    <property type="entry name" value="MltB_2"/>
</dbReference>
<accession>A0A1W9I4X7</accession>
<gene>
    <name evidence="3" type="ORF">A4S15_04565</name>
</gene>
<dbReference type="AlphaFoldDB" id="A0A1W9I4X7"/>
<evidence type="ECO:0000259" key="2">
    <source>
        <dbReference type="Pfam" id="PF13406"/>
    </source>
</evidence>
<dbReference type="EMBL" id="LWDL01000003">
    <property type="protein sequence ID" value="OQW54484.1"/>
    <property type="molecule type" value="Genomic_DNA"/>
</dbReference>
<evidence type="ECO:0000313" key="4">
    <source>
        <dbReference type="Proteomes" id="UP000192872"/>
    </source>
</evidence>
<dbReference type="RefSeq" id="WP_376802605.1">
    <property type="nucleotide sequence ID" value="NZ_DBNB01000030.1"/>
</dbReference>
<reference evidence="3 4" key="1">
    <citation type="journal article" date="2017" name="Water Res.">
        <title>Comammox in drinking water systems.</title>
        <authorList>
            <person name="Wang Y."/>
            <person name="Ma L."/>
            <person name="Mao Y."/>
            <person name="Jiang X."/>
            <person name="Xia Y."/>
            <person name="Yu K."/>
            <person name="Li B."/>
            <person name="Zhang T."/>
        </authorList>
    </citation>
    <scope>NUCLEOTIDE SEQUENCE [LARGE SCALE GENOMIC DNA]</scope>
    <source>
        <strain evidence="3">SG_bin8</strain>
    </source>
</reference>
<dbReference type="InterPro" id="IPR043426">
    <property type="entry name" value="MltB-like"/>
</dbReference>
<dbReference type="SUPFAM" id="SSF53955">
    <property type="entry name" value="Lysozyme-like"/>
    <property type="match status" value="1"/>
</dbReference>
<comment type="caution">
    <text evidence="3">The sequence shown here is derived from an EMBL/GenBank/DDBJ whole genome shotgun (WGS) entry which is preliminary data.</text>
</comment>
<dbReference type="PANTHER" id="PTHR30163:SF8">
    <property type="entry name" value="LYTIC MUREIN TRANSGLYCOSYLASE"/>
    <property type="match status" value="1"/>
</dbReference>
<feature type="domain" description="Transglycosylase SLT" evidence="2">
    <location>
        <begin position="39"/>
        <end position="243"/>
    </location>
</feature>
<dbReference type="GO" id="GO:0009253">
    <property type="term" value="P:peptidoglycan catabolic process"/>
    <property type="evidence" value="ECO:0007669"/>
    <property type="project" value="TreeGrafter"/>
</dbReference>
<dbReference type="InterPro" id="IPR031304">
    <property type="entry name" value="SLT_2"/>
</dbReference>